<evidence type="ECO:0000259" key="2">
    <source>
        <dbReference type="PROSITE" id="PS51898"/>
    </source>
</evidence>
<evidence type="ECO:0000256" key="1">
    <source>
        <dbReference type="ARBA" id="ARBA00023172"/>
    </source>
</evidence>
<dbReference type="EMBL" id="JBBYHY010000007">
    <property type="protein sequence ID" value="MEL3954795.1"/>
    <property type="molecule type" value="Genomic_DNA"/>
</dbReference>
<dbReference type="Proteomes" id="UP001455088">
    <property type="component" value="Unassembled WGS sequence"/>
</dbReference>
<dbReference type="RefSeq" id="WP_237740350.1">
    <property type="nucleotide sequence ID" value="NZ_JBBYHY010000007.1"/>
</dbReference>
<sequence>MKASAKADAAVPETASPRMAISKDGYSFDPNDMQWKLNKDVQISLGVIDDLEPDCRQGARLTLQRYAEEQSASHTYNMAERMKRFIRETGSAEVSPASLMNWRASLGLDGEWNLGGLKGFLLAWHDYGFAGISKDVVELLEGWRITGNEKGAAVANGCPETGPFTDIELQSLLDWANLAVVQKTIDFEDYAYLLMLAMTARRPIQIAALRGKDLALPKAGDSFYTLNVPRSKQRGGSFRGEFRSLPIPNDLGVVLQQQHRGSVKLVESRVGYTLHASLRDEIPIFINASKAYTLRRNTDGFALKELLLGSTPDLLHATTTSFSQALQRVAQACTARSERTGEYLRLTATRFRYTRGTKLRREGFGAYVIAELLDQSDIQQVKVYTENTAQEAVFIDRIVGPALAPFAQACLGTLVRSERDAIRGDDPTSRVSNDRQNAVGTCGNFGFCASGYRACYTCVHFQPWLDAPHSEVLEDLYAEKLRVKEAGCAEVVVNANDLLILAVEDCVSKCAAMRRELSGASCLAEVSDV</sequence>
<dbReference type="PROSITE" id="PS51898">
    <property type="entry name" value="TYR_RECOMBINASE"/>
    <property type="match status" value="1"/>
</dbReference>
<keyword evidence="1" id="KW-0233">DNA recombination</keyword>
<dbReference type="InterPro" id="IPR013762">
    <property type="entry name" value="Integrase-like_cat_sf"/>
</dbReference>
<protein>
    <submittedName>
        <fullName evidence="3">Site-specific integrase</fullName>
    </submittedName>
</protein>
<name>A0ABU9JSH0_9GAMM</name>
<organism evidence="3 4">
    <name type="scientific">Stenotrophomonas bentonitica</name>
    <dbReference type="NCBI Taxonomy" id="1450134"/>
    <lineage>
        <taxon>Bacteria</taxon>
        <taxon>Pseudomonadati</taxon>
        <taxon>Pseudomonadota</taxon>
        <taxon>Gammaproteobacteria</taxon>
        <taxon>Lysobacterales</taxon>
        <taxon>Lysobacteraceae</taxon>
        <taxon>Stenotrophomonas</taxon>
    </lineage>
</organism>
<accession>A0ABU9JSH0</accession>
<dbReference type="SUPFAM" id="SSF56349">
    <property type="entry name" value="DNA breaking-rejoining enzymes"/>
    <property type="match status" value="1"/>
</dbReference>
<dbReference type="InterPro" id="IPR011010">
    <property type="entry name" value="DNA_brk_join_enz"/>
</dbReference>
<reference evidence="3 4" key="1">
    <citation type="submission" date="2024-04" db="EMBL/GenBank/DDBJ databases">
        <title>Bacterial endophytes with biocontrol capabilities against important plant pathogens.</title>
        <authorList>
            <person name="Alayande K.A."/>
        </authorList>
    </citation>
    <scope>NUCLEOTIDE SEQUENCE [LARGE SCALE GENOMIC DNA]</scope>
    <source>
        <strain evidence="3 4">KV22</strain>
    </source>
</reference>
<gene>
    <name evidence="3" type="ORF">AAE039_14645</name>
</gene>
<dbReference type="Gene3D" id="1.10.443.10">
    <property type="entry name" value="Intergrase catalytic core"/>
    <property type="match status" value="1"/>
</dbReference>
<keyword evidence="4" id="KW-1185">Reference proteome</keyword>
<evidence type="ECO:0000313" key="4">
    <source>
        <dbReference type="Proteomes" id="UP001455088"/>
    </source>
</evidence>
<comment type="caution">
    <text evidence="3">The sequence shown here is derived from an EMBL/GenBank/DDBJ whole genome shotgun (WGS) entry which is preliminary data.</text>
</comment>
<dbReference type="NCBIfam" id="NF041502">
    <property type="entry name" value="integrase_1"/>
    <property type="match status" value="1"/>
</dbReference>
<evidence type="ECO:0000313" key="3">
    <source>
        <dbReference type="EMBL" id="MEL3954795.1"/>
    </source>
</evidence>
<dbReference type="InterPro" id="IPR002104">
    <property type="entry name" value="Integrase_catalytic"/>
</dbReference>
<proteinExistence type="predicted"/>
<dbReference type="InterPro" id="IPR048120">
    <property type="entry name" value="Integrase-like"/>
</dbReference>
<feature type="domain" description="Tyr recombinase" evidence="2">
    <location>
        <begin position="159"/>
        <end position="397"/>
    </location>
</feature>